<gene>
    <name evidence="9" type="ORF">G7068_07935</name>
</gene>
<dbReference type="InterPro" id="IPR016181">
    <property type="entry name" value="Acyl_CoA_acyltransferase"/>
</dbReference>
<feature type="transmembrane region" description="Helical" evidence="7">
    <location>
        <begin position="92"/>
        <end position="108"/>
    </location>
</feature>
<keyword evidence="4 7" id="KW-1133">Transmembrane helix</keyword>
<accession>A0A6G7XFI3</accession>
<evidence type="ECO:0000313" key="9">
    <source>
        <dbReference type="EMBL" id="QIK63138.1"/>
    </source>
</evidence>
<keyword evidence="2" id="KW-1003">Cell membrane</keyword>
<evidence type="ECO:0000256" key="2">
    <source>
        <dbReference type="ARBA" id="ARBA00022475"/>
    </source>
</evidence>
<feature type="domain" description="Phosphatidylglycerol lysyltransferase C-terminal" evidence="8">
    <location>
        <begin position="382"/>
        <end position="672"/>
    </location>
</feature>
<dbReference type="InterPro" id="IPR024320">
    <property type="entry name" value="LPG_synthase_C"/>
</dbReference>
<evidence type="ECO:0000256" key="5">
    <source>
        <dbReference type="ARBA" id="ARBA00023136"/>
    </source>
</evidence>
<keyword evidence="10" id="KW-1185">Reference proteome</keyword>
<dbReference type="GO" id="GO:0016755">
    <property type="term" value="F:aminoacyltransferase activity"/>
    <property type="evidence" value="ECO:0007669"/>
    <property type="project" value="TreeGrafter"/>
</dbReference>
<evidence type="ECO:0000259" key="8">
    <source>
        <dbReference type="Pfam" id="PF09924"/>
    </source>
</evidence>
<protein>
    <submittedName>
        <fullName evidence="9">DUF2156 domain-containing protein</fullName>
    </submittedName>
</protein>
<evidence type="ECO:0000256" key="4">
    <source>
        <dbReference type="ARBA" id="ARBA00022989"/>
    </source>
</evidence>
<feature type="transmembrane region" description="Helical" evidence="7">
    <location>
        <begin position="233"/>
        <end position="254"/>
    </location>
</feature>
<proteinExistence type="predicted"/>
<evidence type="ECO:0000256" key="6">
    <source>
        <dbReference type="SAM" id="MobiDB-lite"/>
    </source>
</evidence>
<keyword evidence="5 7" id="KW-0472">Membrane</keyword>
<name>A0A6G7XFI3_9MICO</name>
<comment type="subcellular location">
    <subcellularLocation>
        <location evidence="1">Cell membrane</location>
        <topology evidence="1">Multi-pass membrane protein</topology>
    </subcellularLocation>
</comment>
<organism evidence="9 10">
    <name type="scientific">Leucobacter viscericola</name>
    <dbReference type="NCBI Taxonomy" id="2714935"/>
    <lineage>
        <taxon>Bacteria</taxon>
        <taxon>Bacillati</taxon>
        <taxon>Actinomycetota</taxon>
        <taxon>Actinomycetes</taxon>
        <taxon>Micrococcales</taxon>
        <taxon>Microbacteriaceae</taxon>
        <taxon>Leucobacter</taxon>
    </lineage>
</organism>
<dbReference type="EMBL" id="CP049863">
    <property type="protein sequence ID" value="QIK63138.1"/>
    <property type="molecule type" value="Genomic_DNA"/>
</dbReference>
<feature type="transmembrane region" description="Helical" evidence="7">
    <location>
        <begin position="293"/>
        <end position="319"/>
    </location>
</feature>
<dbReference type="Proteomes" id="UP000502677">
    <property type="component" value="Chromosome"/>
</dbReference>
<dbReference type="GO" id="GO:0055091">
    <property type="term" value="P:phospholipid homeostasis"/>
    <property type="evidence" value="ECO:0007669"/>
    <property type="project" value="TreeGrafter"/>
</dbReference>
<feature type="transmembrane region" description="Helical" evidence="7">
    <location>
        <begin position="183"/>
        <end position="199"/>
    </location>
</feature>
<evidence type="ECO:0000256" key="3">
    <source>
        <dbReference type="ARBA" id="ARBA00022692"/>
    </source>
</evidence>
<feature type="transmembrane region" description="Helical" evidence="7">
    <location>
        <begin position="205"/>
        <end position="221"/>
    </location>
</feature>
<evidence type="ECO:0000256" key="1">
    <source>
        <dbReference type="ARBA" id="ARBA00004651"/>
    </source>
</evidence>
<feature type="transmembrane region" description="Helical" evidence="7">
    <location>
        <begin position="331"/>
        <end position="355"/>
    </location>
</feature>
<sequence length="711" mass="76858">MTDVVASPEQTAPQGREDPPRSPNRALTVVRRTPFTITLVVALLAVGITTGTLLSPAADKPWFQDVATGLPSFAEGRWWTILTSPFFVDHPVGYLILAPLVIGGVGWAEWQFGWLRTLGLFVVGHIVGILGAAGIVALIVPTGWPWAIRLSEAYDVGPSCGAFFALVFAIATLPAPWRLRGRVIILVWTIISVLYLGRIYDLEHAVAMAVGLVASGWLPAFRHPAGRPSEREWRLIGFAGLIAIGVIQVLDLVVPFDGPLGQNHPVASFVDVAIDVVVILLIANGVRHGYRIAWIGALIIGSYNVLTAALGVAIVPLLVDAGAIDSPEEVLGIFIAPAVFWVAIMIFIIVGRGAFRVTLRHSRRKLKAETLTPEQTVDRVRRFGGGTISWMLSWPANRYMAVGEGVIGYQAHAGVAIMLGDPITPAGGQSEAFAEFTRVTQQAGLIPCAFSANGVSEQAKPKGWRAVVVAEDTIVDLPGLEFKGKSWNAVRTSINKAGREGITFRMARLADEPWSTLAQVRAISEQWTGDKGLPEMRFTLGTVEEALDPEVYVGLAFDDEGSLHGVTSWLPVYAGDGKITGWTLDLMRRRDGGFGPVMEFLIASSAQFFAEEGYEFVSLSGAPLVRPEGVEAGPVDQVLEQLGGMIEPLYGFKSLHRFKQKFNPRSEPMYLLFRDEGDLPRIGIALTRAYLPDASLRDLVASATSVSRSAS</sequence>
<reference evidence="9 10" key="1">
    <citation type="submission" date="2020-03" db="EMBL/GenBank/DDBJ databases">
        <title>Leucobacter sp. nov., isolated from beetles.</title>
        <authorList>
            <person name="Hyun D.-W."/>
            <person name="Bae J.-W."/>
        </authorList>
    </citation>
    <scope>NUCLEOTIDE SEQUENCE [LARGE SCALE GENOMIC DNA]</scope>
    <source>
        <strain evidence="9 10">HDW9C</strain>
    </source>
</reference>
<evidence type="ECO:0000256" key="7">
    <source>
        <dbReference type="SAM" id="Phobius"/>
    </source>
</evidence>
<dbReference type="PANTHER" id="PTHR34697:SF2">
    <property type="entry name" value="PHOSPHATIDYLGLYCEROL LYSYLTRANSFERASE"/>
    <property type="match status" value="1"/>
</dbReference>
<feature type="transmembrane region" description="Helical" evidence="7">
    <location>
        <begin position="156"/>
        <end position="176"/>
    </location>
</feature>
<feature type="transmembrane region" description="Helical" evidence="7">
    <location>
        <begin position="266"/>
        <end position="286"/>
    </location>
</feature>
<dbReference type="Pfam" id="PF09924">
    <property type="entry name" value="LPG_synthase_C"/>
    <property type="match status" value="1"/>
</dbReference>
<keyword evidence="3 7" id="KW-0812">Transmembrane</keyword>
<dbReference type="RefSeq" id="WP_166290911.1">
    <property type="nucleotide sequence ID" value="NZ_CP049863.1"/>
</dbReference>
<feature type="transmembrane region" description="Helical" evidence="7">
    <location>
        <begin position="35"/>
        <end position="54"/>
    </location>
</feature>
<feature type="region of interest" description="Disordered" evidence="6">
    <location>
        <begin position="1"/>
        <end position="24"/>
    </location>
</feature>
<dbReference type="InterPro" id="IPR051211">
    <property type="entry name" value="PG_lysyltransferase"/>
</dbReference>
<evidence type="ECO:0000313" key="10">
    <source>
        <dbReference type="Proteomes" id="UP000502677"/>
    </source>
</evidence>
<feature type="transmembrane region" description="Helical" evidence="7">
    <location>
        <begin position="120"/>
        <end position="144"/>
    </location>
</feature>
<dbReference type="AlphaFoldDB" id="A0A6G7XFI3"/>
<dbReference type="SUPFAM" id="SSF55729">
    <property type="entry name" value="Acyl-CoA N-acyltransferases (Nat)"/>
    <property type="match status" value="1"/>
</dbReference>
<dbReference type="KEGG" id="lvi:G7068_07935"/>
<dbReference type="PANTHER" id="PTHR34697">
    <property type="entry name" value="PHOSPHATIDYLGLYCEROL LYSYLTRANSFERASE"/>
    <property type="match status" value="1"/>
</dbReference>
<dbReference type="GO" id="GO:0005886">
    <property type="term" value="C:plasma membrane"/>
    <property type="evidence" value="ECO:0007669"/>
    <property type="project" value="UniProtKB-SubCell"/>
</dbReference>